<organism evidence="2 3">
    <name type="scientific">Ramlibacter montanisoli</name>
    <dbReference type="NCBI Taxonomy" id="2732512"/>
    <lineage>
        <taxon>Bacteria</taxon>
        <taxon>Pseudomonadati</taxon>
        <taxon>Pseudomonadota</taxon>
        <taxon>Betaproteobacteria</taxon>
        <taxon>Burkholderiales</taxon>
        <taxon>Comamonadaceae</taxon>
        <taxon>Ramlibacter</taxon>
    </lineage>
</organism>
<sequence>MPILRPKTPSRKQGLDRPWEAGDSIPVPEAVHQDGESAWALWNEVAQQHDRRFADTAPMTRPPGMTPEDAAWAPTLPPPGTAAALKPQRRKEPEPLFTLEAAMLVARRNNRVCPRPQRWDEFTAMLPVRKTLRGVQPPPAAATGAAWAVTPPLTKRLCFREQIEWAERAGALECIMAFMQSLPEEEWLHMGES</sequence>
<reference evidence="2 3" key="2">
    <citation type="submission" date="2020-06" db="EMBL/GenBank/DDBJ databases">
        <title>Ramlibacter rhizophilus sp. nov., isolated from rhizosphere soil of national flower Mugunghwa from South Korea.</title>
        <authorList>
            <person name="Zheng-Fei Y."/>
            <person name="Huan T."/>
        </authorList>
    </citation>
    <scope>NUCLEOTIDE SEQUENCE [LARGE SCALE GENOMIC DNA]</scope>
    <source>
        <strain evidence="2 3">B156</strain>
    </source>
</reference>
<keyword evidence="3" id="KW-1185">Reference proteome</keyword>
<feature type="region of interest" description="Disordered" evidence="1">
    <location>
        <begin position="1"/>
        <end position="27"/>
    </location>
</feature>
<evidence type="ECO:0000256" key="1">
    <source>
        <dbReference type="SAM" id="MobiDB-lite"/>
    </source>
</evidence>
<name>A0A849K1J0_9BURK</name>
<dbReference type="RefSeq" id="WP_171556745.1">
    <property type="nucleotide sequence ID" value="NZ_JABFCS010000001.1"/>
</dbReference>
<dbReference type="AlphaFoldDB" id="A0A849K1J0"/>
<evidence type="ECO:0000313" key="2">
    <source>
        <dbReference type="EMBL" id="NNU42378.1"/>
    </source>
</evidence>
<evidence type="ECO:0000313" key="3">
    <source>
        <dbReference type="Proteomes" id="UP000552954"/>
    </source>
</evidence>
<dbReference type="Proteomes" id="UP000552954">
    <property type="component" value="Unassembled WGS sequence"/>
</dbReference>
<dbReference type="EMBL" id="JABFCS010000001">
    <property type="protein sequence ID" value="NNU42378.1"/>
    <property type="molecule type" value="Genomic_DNA"/>
</dbReference>
<comment type="caution">
    <text evidence="2">The sequence shown here is derived from an EMBL/GenBank/DDBJ whole genome shotgun (WGS) entry which is preliminary data.</text>
</comment>
<reference evidence="2 3" key="1">
    <citation type="submission" date="2020-05" db="EMBL/GenBank/DDBJ databases">
        <authorList>
            <person name="Khan S.A."/>
            <person name="Jeon C.O."/>
            <person name="Chun B.H."/>
        </authorList>
    </citation>
    <scope>NUCLEOTIDE SEQUENCE [LARGE SCALE GENOMIC DNA]</scope>
    <source>
        <strain evidence="2 3">B156</strain>
    </source>
</reference>
<accession>A0A849K1J0</accession>
<proteinExistence type="predicted"/>
<protein>
    <submittedName>
        <fullName evidence="2">Uncharacterized protein</fullName>
    </submittedName>
</protein>
<gene>
    <name evidence="2" type="ORF">HK415_03210</name>
</gene>